<accession>A0A397TD24</accession>
<gene>
    <name evidence="2" type="ORF">C1645_733567</name>
</gene>
<organism evidence="2 3">
    <name type="scientific">Glomus cerebriforme</name>
    <dbReference type="NCBI Taxonomy" id="658196"/>
    <lineage>
        <taxon>Eukaryota</taxon>
        <taxon>Fungi</taxon>
        <taxon>Fungi incertae sedis</taxon>
        <taxon>Mucoromycota</taxon>
        <taxon>Glomeromycotina</taxon>
        <taxon>Glomeromycetes</taxon>
        <taxon>Glomerales</taxon>
        <taxon>Glomeraceae</taxon>
        <taxon>Glomus</taxon>
    </lineage>
</organism>
<feature type="coiled-coil region" evidence="1">
    <location>
        <begin position="459"/>
        <end position="486"/>
    </location>
</feature>
<feature type="coiled-coil region" evidence="1">
    <location>
        <begin position="134"/>
        <end position="168"/>
    </location>
</feature>
<dbReference type="AlphaFoldDB" id="A0A397TD24"/>
<sequence>MNNMLELQLHEKLSLAIQQSKQNGFDGPIRFPNVTGDYFITRKEKFETVFDNSFHIQHVSNEIEFIKLLEERQYTLYENYYVMNKRFYDECNNRHQSIQNMNYQGNYYPTADNNQNQHFVNDRQNLNPRNASGINVNHEEFINQQNRIKELEENNKNLLSQNQQFINDRQNLSPRNVSGINVNHEEFINQQNRIKELEEGYHNLLLQNQKLENGQQILSSRNASGNNVNYKEIINQQNKKIKELEEGYNNLLSQNQKLESVLQNLKNHNDNLKKEASKYQSALGDATSFHLGNQNSDNTTRLSEDIGNLHRKLEKFCGLKKGIEVNEPEAKELLKKYDCSIKGTMKENKNLISGALERNVIETIIEKAAEYFNREVNDRDNKKVDEQGDKRQQNLEAKIVKTTEQLLAMTNSFSTIRTGNEEVSKAIPTKLRQQIYGILGNRGFSNTVLDESEKEHPFIEKLRKDILALMNRYRTIKDQEKLLENEKMINEIVRQVVNIFFFRLKVQEPIAEWKWFPKSTGINTLTMEGSWDNDELEDLYVDICAFPLIGFNLNNAGDEKMMFPAQIVTNNLNS</sequence>
<dbReference type="EMBL" id="QKYT01000051">
    <property type="protein sequence ID" value="RIA96078.1"/>
    <property type="molecule type" value="Genomic_DNA"/>
</dbReference>
<dbReference type="STRING" id="658196.A0A397TD24"/>
<evidence type="ECO:0000313" key="3">
    <source>
        <dbReference type="Proteomes" id="UP000265703"/>
    </source>
</evidence>
<dbReference type="Proteomes" id="UP000265703">
    <property type="component" value="Unassembled WGS sequence"/>
</dbReference>
<comment type="caution">
    <text evidence="2">The sequence shown here is derived from an EMBL/GenBank/DDBJ whole genome shotgun (WGS) entry which is preliminary data.</text>
</comment>
<keyword evidence="3" id="KW-1185">Reference proteome</keyword>
<proteinExistence type="predicted"/>
<evidence type="ECO:0000313" key="2">
    <source>
        <dbReference type="EMBL" id="RIA96078.1"/>
    </source>
</evidence>
<evidence type="ECO:0000256" key="1">
    <source>
        <dbReference type="SAM" id="Coils"/>
    </source>
</evidence>
<keyword evidence="1" id="KW-0175">Coiled coil</keyword>
<name>A0A397TD24_9GLOM</name>
<feature type="coiled-coil region" evidence="1">
    <location>
        <begin position="194"/>
        <end position="282"/>
    </location>
</feature>
<dbReference type="OrthoDB" id="2448367at2759"/>
<reference evidence="2 3" key="1">
    <citation type="submission" date="2018-06" db="EMBL/GenBank/DDBJ databases">
        <title>Comparative genomics reveals the genomic features of Rhizophagus irregularis, R. cerebriforme, R. diaphanum and Gigaspora rosea, and their symbiotic lifestyle signature.</title>
        <authorList>
            <person name="Morin E."/>
            <person name="San Clemente H."/>
            <person name="Chen E.C.H."/>
            <person name="De La Providencia I."/>
            <person name="Hainaut M."/>
            <person name="Kuo A."/>
            <person name="Kohler A."/>
            <person name="Murat C."/>
            <person name="Tang N."/>
            <person name="Roy S."/>
            <person name="Loubradou J."/>
            <person name="Henrissat B."/>
            <person name="Grigoriev I.V."/>
            <person name="Corradi N."/>
            <person name="Roux C."/>
            <person name="Martin F.M."/>
        </authorList>
    </citation>
    <scope>NUCLEOTIDE SEQUENCE [LARGE SCALE GENOMIC DNA]</scope>
    <source>
        <strain evidence="2 3">DAOM 227022</strain>
    </source>
</reference>
<protein>
    <submittedName>
        <fullName evidence="2">Uncharacterized protein</fullName>
    </submittedName>
</protein>